<organism evidence="1 2">
    <name type="scientific">Anaerobacillus alkaliphilus</name>
    <dbReference type="NCBI Taxonomy" id="1548597"/>
    <lineage>
        <taxon>Bacteria</taxon>
        <taxon>Bacillati</taxon>
        <taxon>Bacillota</taxon>
        <taxon>Bacilli</taxon>
        <taxon>Bacillales</taxon>
        <taxon>Bacillaceae</taxon>
        <taxon>Anaerobacillus</taxon>
    </lineage>
</organism>
<dbReference type="OrthoDB" id="419816at2"/>
<keyword evidence="2" id="KW-1185">Reference proteome</keyword>
<accession>A0A4Q0VN59</accession>
<name>A0A4Q0VN59_9BACI</name>
<dbReference type="AlphaFoldDB" id="A0A4Q0VN59"/>
<dbReference type="EMBL" id="QOUX01000047">
    <property type="protein sequence ID" value="RXI96195.1"/>
    <property type="molecule type" value="Genomic_DNA"/>
</dbReference>
<dbReference type="RefSeq" id="WP_129080176.1">
    <property type="nucleotide sequence ID" value="NZ_QOUX01000047.1"/>
</dbReference>
<evidence type="ECO:0000313" key="2">
    <source>
        <dbReference type="Proteomes" id="UP000290649"/>
    </source>
</evidence>
<dbReference type="Proteomes" id="UP000290649">
    <property type="component" value="Unassembled WGS sequence"/>
</dbReference>
<evidence type="ECO:0008006" key="3">
    <source>
        <dbReference type="Google" id="ProtNLM"/>
    </source>
</evidence>
<reference evidence="1 2" key="1">
    <citation type="journal article" date="2019" name="Int. J. Syst. Evol. Microbiol.">
        <title>Anaerobacillus alkaliphilus sp. nov., a novel alkaliphilic and moderately halophilic bacterium.</title>
        <authorList>
            <person name="Borsodi A.K."/>
            <person name="Aszalos J.M."/>
            <person name="Bihari P."/>
            <person name="Nagy I."/>
            <person name="Schumann P."/>
            <person name="Sproer C."/>
            <person name="Kovacs A.L."/>
            <person name="Boka K."/>
            <person name="Dobosy P."/>
            <person name="Ovari M."/>
            <person name="Szili-Kovacs T."/>
            <person name="Toth E."/>
        </authorList>
    </citation>
    <scope>NUCLEOTIDE SEQUENCE [LARGE SCALE GENOMIC DNA]</scope>
    <source>
        <strain evidence="1 2">B16-10</strain>
    </source>
</reference>
<gene>
    <name evidence="1" type="ORF">DS745_20855</name>
</gene>
<comment type="caution">
    <text evidence="1">The sequence shown here is derived from an EMBL/GenBank/DDBJ whole genome shotgun (WGS) entry which is preliminary data.</text>
</comment>
<protein>
    <recommendedName>
        <fullName evidence="3">Transposase</fullName>
    </recommendedName>
</protein>
<evidence type="ECO:0000313" key="1">
    <source>
        <dbReference type="EMBL" id="RXI96195.1"/>
    </source>
</evidence>
<sequence length="68" mass="7771">MELMTSWEKKGFDQGIEKGIEKGMEKGIEKGLENVTKRMLLEGAPISDILKFTGLTEDQIDRIKQQMK</sequence>
<proteinExistence type="predicted"/>